<evidence type="ECO:0000313" key="1">
    <source>
        <dbReference type="EMBL" id="KAL1551479.1"/>
    </source>
</evidence>
<proteinExistence type="predicted"/>
<sequence>MLLLCISHYLNHARSLLWSFRKKRKTNNKFLVFQLELNSKVLFFTYGPAVRLAVSACLYFDIRIRASSLSLSGYRRRRKHSLKSPKHPVSRSRLLNWLAD</sequence>
<dbReference type="EMBL" id="JBEAFC010000007">
    <property type="protein sequence ID" value="KAL1551479.1"/>
    <property type="molecule type" value="Genomic_DNA"/>
</dbReference>
<accession>A0ABD1H4X9</accession>
<organism evidence="1 2">
    <name type="scientific">Salvia divinorum</name>
    <name type="common">Maria pastora</name>
    <name type="synonym">Diviner's sage</name>
    <dbReference type="NCBI Taxonomy" id="28513"/>
    <lineage>
        <taxon>Eukaryota</taxon>
        <taxon>Viridiplantae</taxon>
        <taxon>Streptophyta</taxon>
        <taxon>Embryophyta</taxon>
        <taxon>Tracheophyta</taxon>
        <taxon>Spermatophyta</taxon>
        <taxon>Magnoliopsida</taxon>
        <taxon>eudicotyledons</taxon>
        <taxon>Gunneridae</taxon>
        <taxon>Pentapetalae</taxon>
        <taxon>asterids</taxon>
        <taxon>lamiids</taxon>
        <taxon>Lamiales</taxon>
        <taxon>Lamiaceae</taxon>
        <taxon>Nepetoideae</taxon>
        <taxon>Mentheae</taxon>
        <taxon>Salviinae</taxon>
        <taxon>Salvia</taxon>
        <taxon>Salvia subgen. Calosphace</taxon>
    </lineage>
</organism>
<dbReference type="AlphaFoldDB" id="A0ABD1H4X9"/>
<evidence type="ECO:0000313" key="2">
    <source>
        <dbReference type="Proteomes" id="UP001567538"/>
    </source>
</evidence>
<gene>
    <name evidence="1" type="ORF">AAHA92_19321</name>
</gene>
<comment type="caution">
    <text evidence="1">The sequence shown here is derived from an EMBL/GenBank/DDBJ whole genome shotgun (WGS) entry which is preliminary data.</text>
</comment>
<protein>
    <submittedName>
        <fullName evidence="1">Uncharacterized protein</fullName>
    </submittedName>
</protein>
<dbReference type="Proteomes" id="UP001567538">
    <property type="component" value="Unassembled WGS sequence"/>
</dbReference>
<keyword evidence="2" id="KW-1185">Reference proteome</keyword>
<reference evidence="1 2" key="1">
    <citation type="submission" date="2024-06" db="EMBL/GenBank/DDBJ databases">
        <title>A chromosome level genome sequence of Diviner's sage (Salvia divinorum).</title>
        <authorList>
            <person name="Ford S.A."/>
            <person name="Ro D.-K."/>
            <person name="Ness R.W."/>
            <person name="Phillips M.A."/>
        </authorList>
    </citation>
    <scope>NUCLEOTIDE SEQUENCE [LARGE SCALE GENOMIC DNA]</scope>
    <source>
        <strain evidence="1">SAF-2024a</strain>
        <tissue evidence="1">Leaf</tissue>
    </source>
</reference>
<name>A0ABD1H4X9_SALDI</name>